<feature type="transmembrane region" description="Helical" evidence="1">
    <location>
        <begin position="191"/>
        <end position="214"/>
    </location>
</feature>
<keyword evidence="1" id="KW-0472">Membrane</keyword>
<evidence type="ECO:0000313" key="3">
    <source>
        <dbReference type="Proteomes" id="UP001597374"/>
    </source>
</evidence>
<organism evidence="2 3">
    <name type="scientific">Pontibacter ruber</name>
    <dbReference type="NCBI Taxonomy" id="1343895"/>
    <lineage>
        <taxon>Bacteria</taxon>
        <taxon>Pseudomonadati</taxon>
        <taxon>Bacteroidota</taxon>
        <taxon>Cytophagia</taxon>
        <taxon>Cytophagales</taxon>
        <taxon>Hymenobacteraceae</taxon>
        <taxon>Pontibacter</taxon>
    </lineage>
</organism>
<reference evidence="3" key="1">
    <citation type="journal article" date="2019" name="Int. J. Syst. Evol. Microbiol.">
        <title>The Global Catalogue of Microorganisms (GCM) 10K type strain sequencing project: providing services to taxonomists for standard genome sequencing and annotation.</title>
        <authorList>
            <consortium name="The Broad Institute Genomics Platform"/>
            <consortium name="The Broad Institute Genome Sequencing Center for Infectious Disease"/>
            <person name="Wu L."/>
            <person name="Ma J."/>
        </authorList>
    </citation>
    <scope>NUCLEOTIDE SEQUENCE [LARGE SCALE GENOMIC DNA]</scope>
    <source>
        <strain evidence="3">CGMCC 4.1782</strain>
    </source>
</reference>
<sequence length="219" mass="25004">MEFFLRNIYPWLIQVSSISPILPFLLGLLWFARHKNWQFRLLYLHVILIVAIEVAGKVTVMLGTKNNLWLHHLYAPIEFCVLAAIYYCSFRQTAYKRGILAAAICFVLFSIVNAVFFESITQMNSIAKIVENALLIVLAVLYFYKVSNDLNIKYLDRDPIFLLSCAMLIYKAGTTMSSAMFNQALAISYDAARICIAITLVLNILYYASLIFMLKRASA</sequence>
<feature type="transmembrane region" description="Helical" evidence="1">
    <location>
        <begin position="41"/>
        <end position="62"/>
    </location>
</feature>
<accession>A0ABW5CXG7</accession>
<evidence type="ECO:0000256" key="1">
    <source>
        <dbReference type="SAM" id="Phobius"/>
    </source>
</evidence>
<name>A0ABW5CXG7_9BACT</name>
<keyword evidence="1" id="KW-1133">Transmembrane helix</keyword>
<feature type="transmembrane region" description="Helical" evidence="1">
    <location>
        <begin position="129"/>
        <end position="147"/>
    </location>
</feature>
<gene>
    <name evidence="2" type="ORF">ACFSKP_12625</name>
</gene>
<proteinExistence type="predicted"/>
<feature type="transmembrane region" description="Helical" evidence="1">
    <location>
        <begin position="159"/>
        <end position="179"/>
    </location>
</feature>
<dbReference type="EMBL" id="JBHUIM010000002">
    <property type="protein sequence ID" value="MFD2247107.1"/>
    <property type="molecule type" value="Genomic_DNA"/>
</dbReference>
<comment type="caution">
    <text evidence="2">The sequence shown here is derived from an EMBL/GenBank/DDBJ whole genome shotgun (WGS) entry which is preliminary data.</text>
</comment>
<dbReference type="Proteomes" id="UP001597374">
    <property type="component" value="Unassembled WGS sequence"/>
</dbReference>
<protein>
    <submittedName>
        <fullName evidence="2">Uncharacterized protein</fullName>
    </submittedName>
</protein>
<feature type="transmembrane region" description="Helical" evidence="1">
    <location>
        <begin position="99"/>
        <end position="117"/>
    </location>
</feature>
<dbReference type="RefSeq" id="WP_250432312.1">
    <property type="nucleotide sequence ID" value="NZ_JALPRR010000006.1"/>
</dbReference>
<feature type="transmembrane region" description="Helical" evidence="1">
    <location>
        <begin position="68"/>
        <end position="87"/>
    </location>
</feature>
<evidence type="ECO:0000313" key="2">
    <source>
        <dbReference type="EMBL" id="MFD2247107.1"/>
    </source>
</evidence>
<keyword evidence="3" id="KW-1185">Reference proteome</keyword>
<keyword evidence="1" id="KW-0812">Transmembrane</keyword>
<feature type="transmembrane region" description="Helical" evidence="1">
    <location>
        <begin position="12"/>
        <end position="32"/>
    </location>
</feature>